<proteinExistence type="predicted"/>
<evidence type="ECO:0000313" key="2">
    <source>
        <dbReference type="Proteomes" id="UP001597120"/>
    </source>
</evidence>
<keyword evidence="2" id="KW-1185">Reference proteome</keyword>
<evidence type="ECO:0000313" key="1">
    <source>
        <dbReference type="EMBL" id="MFD0869777.1"/>
    </source>
</evidence>
<sequence length="113" mass="12999">MGNVVQLNTVEDWQSKLRSSSDKPVFVFKHSTRCPVSADAYDQYMIYMNREPNPEVEYCLVHVVESRPVSNAISEALSLKHESPQAILIKDGKVAWHTSHWRITKESLKENLK</sequence>
<gene>
    <name evidence="1" type="primary">ytxJ</name>
    <name evidence="1" type="ORF">ACFQ03_11490</name>
</gene>
<comment type="caution">
    <text evidence="1">The sequence shown here is derived from an EMBL/GenBank/DDBJ whole genome shotgun (WGS) entry which is preliminary data.</text>
</comment>
<dbReference type="NCBIfam" id="TIGR04019">
    <property type="entry name" value="B_thiol_YtxJ"/>
    <property type="match status" value="1"/>
</dbReference>
<dbReference type="RefSeq" id="WP_144933603.1">
    <property type="nucleotide sequence ID" value="NZ_JBHTIU010000036.1"/>
</dbReference>
<dbReference type="InterPro" id="IPR036249">
    <property type="entry name" value="Thioredoxin-like_sf"/>
</dbReference>
<dbReference type="Pfam" id="PF11009">
    <property type="entry name" value="BrxC"/>
    <property type="match status" value="1"/>
</dbReference>
<dbReference type="Gene3D" id="3.40.30.10">
    <property type="entry name" value="Glutaredoxin"/>
    <property type="match status" value="1"/>
</dbReference>
<accession>A0ABW3DB79</accession>
<organism evidence="1 2">
    <name type="scientific">Paenibacillus residui</name>
    <dbReference type="NCBI Taxonomy" id="629724"/>
    <lineage>
        <taxon>Bacteria</taxon>
        <taxon>Bacillati</taxon>
        <taxon>Bacillota</taxon>
        <taxon>Bacilli</taxon>
        <taxon>Bacillales</taxon>
        <taxon>Paenibacillaceae</taxon>
        <taxon>Paenibacillus</taxon>
    </lineage>
</organism>
<name>A0ABW3DB79_9BACL</name>
<dbReference type="InterPro" id="IPR022551">
    <property type="entry name" value="BrxC"/>
</dbReference>
<dbReference type="EMBL" id="JBHTIU010000036">
    <property type="protein sequence ID" value="MFD0869777.1"/>
    <property type="molecule type" value="Genomic_DNA"/>
</dbReference>
<dbReference type="SUPFAM" id="SSF52833">
    <property type="entry name" value="Thioredoxin-like"/>
    <property type="match status" value="1"/>
</dbReference>
<reference evidence="2" key="1">
    <citation type="journal article" date="2019" name="Int. J. Syst. Evol. Microbiol.">
        <title>The Global Catalogue of Microorganisms (GCM) 10K type strain sequencing project: providing services to taxonomists for standard genome sequencing and annotation.</title>
        <authorList>
            <consortium name="The Broad Institute Genomics Platform"/>
            <consortium name="The Broad Institute Genome Sequencing Center for Infectious Disease"/>
            <person name="Wu L."/>
            <person name="Ma J."/>
        </authorList>
    </citation>
    <scope>NUCLEOTIDE SEQUENCE [LARGE SCALE GENOMIC DNA]</scope>
    <source>
        <strain evidence="2">CCUG 57263</strain>
    </source>
</reference>
<protein>
    <submittedName>
        <fullName evidence="1">Bacillithiol system redox-active protein YtxJ</fullName>
    </submittedName>
</protein>
<dbReference type="Proteomes" id="UP001597120">
    <property type="component" value="Unassembled WGS sequence"/>
</dbReference>